<dbReference type="Gene3D" id="3.40.47.10">
    <property type="match status" value="1"/>
</dbReference>
<accession>A5FKU8</accession>
<comment type="catalytic activity">
    <reaction evidence="11">
        <text>a fatty acyl-[ACP] + malonyl-[ACP] + H(+) = a 3-oxoacyl-[ACP] + holo-[ACP] + CO2</text>
        <dbReference type="Rhea" id="RHEA:22836"/>
        <dbReference type="Rhea" id="RHEA-COMP:9623"/>
        <dbReference type="Rhea" id="RHEA-COMP:9685"/>
        <dbReference type="Rhea" id="RHEA-COMP:9916"/>
        <dbReference type="Rhea" id="RHEA-COMP:14125"/>
        <dbReference type="ChEBI" id="CHEBI:15378"/>
        <dbReference type="ChEBI" id="CHEBI:16526"/>
        <dbReference type="ChEBI" id="CHEBI:64479"/>
        <dbReference type="ChEBI" id="CHEBI:78449"/>
        <dbReference type="ChEBI" id="CHEBI:78776"/>
        <dbReference type="ChEBI" id="CHEBI:138651"/>
    </reaction>
</comment>
<keyword evidence="5 11" id="KW-0444">Lipid biosynthesis</keyword>
<dbReference type="PANTHER" id="PTHR11712:SF336">
    <property type="entry name" value="3-OXOACYL-[ACYL-CARRIER-PROTEIN] SYNTHASE, MITOCHONDRIAL"/>
    <property type="match status" value="1"/>
</dbReference>
<dbReference type="Proteomes" id="UP000006694">
    <property type="component" value="Chromosome"/>
</dbReference>
<keyword evidence="6 11" id="KW-0808">Transferase</keyword>
<dbReference type="PANTHER" id="PTHR11712">
    <property type="entry name" value="POLYKETIDE SYNTHASE-RELATED"/>
    <property type="match status" value="1"/>
</dbReference>
<evidence type="ECO:0000256" key="13">
    <source>
        <dbReference type="RuleBase" id="RU003694"/>
    </source>
</evidence>
<dbReference type="InterPro" id="IPR017568">
    <property type="entry name" value="3-oxoacyl-ACP_synth-2"/>
</dbReference>
<evidence type="ECO:0000256" key="12">
    <source>
        <dbReference type="PIRSR" id="PIRSR000447-1"/>
    </source>
</evidence>
<comment type="similarity">
    <text evidence="2 11 13">Belongs to the thiolase-like superfamily. Beta-ketoacyl-ACP synthases family.</text>
</comment>
<organism evidence="15 16">
    <name type="scientific">Flavobacterium johnsoniae (strain ATCC 17061 / DSM 2064 / JCM 8514 / BCRC 14874 / CCUG 350202 / NBRC 14942 / NCIMB 11054 / UW101)</name>
    <name type="common">Cytophaga johnsonae</name>
    <dbReference type="NCBI Taxonomy" id="376686"/>
    <lineage>
        <taxon>Bacteria</taxon>
        <taxon>Pseudomonadati</taxon>
        <taxon>Bacteroidota</taxon>
        <taxon>Flavobacteriia</taxon>
        <taxon>Flavobacteriales</taxon>
        <taxon>Flavobacteriaceae</taxon>
        <taxon>Flavobacterium</taxon>
    </lineage>
</organism>
<evidence type="ECO:0000256" key="7">
    <source>
        <dbReference type="ARBA" id="ARBA00022832"/>
    </source>
</evidence>
<evidence type="ECO:0000256" key="3">
    <source>
        <dbReference type="ARBA" id="ARBA00012356"/>
    </source>
</evidence>
<evidence type="ECO:0000256" key="1">
    <source>
        <dbReference type="ARBA" id="ARBA00005194"/>
    </source>
</evidence>
<evidence type="ECO:0000256" key="5">
    <source>
        <dbReference type="ARBA" id="ARBA00022516"/>
    </source>
</evidence>
<sequence length="430" mass="45969">MGFICLKTQNTYFMALRRVVVTGLGALTPIGNNIQEYWNALVNGVSGAAPITYYDTEKHKTKFACEVKNFNIEDYMDRKESRRLDKFAQYAIAASDEAIKDAGLTNDNIDKTRVGVIWGAGIGGLETFQEEVMYYAKGDGTPKFNPFFIPKMIADIAPAHISMRNGYMGPNYTTVSACASSANALIDAFNYIRLGMCDVIVSGGSEAAVTIAGMGGFSSMHALSTRNESPETASRPFDATRDGFVLGEGAGALVLEDYEHAKARGAKIYCEIGGGGMSSDAYHLTAPHPEGIGVIAVMKNTLKDAGMNPEDVDHINTHGTSTPLGDVAELKAISNVFGEHAKNININSTKSMTGHLLGAAGAIEAIASILAMQHGIVPPTINHTVVDENIDPSLNLTLNKPQKREVNVAMSNTFGFGGHNACVLFKKLAD</sequence>
<evidence type="ECO:0000256" key="9">
    <source>
        <dbReference type="ARBA" id="ARBA00023160"/>
    </source>
</evidence>
<dbReference type="AlphaFoldDB" id="A5FKU8"/>
<dbReference type="InterPro" id="IPR000794">
    <property type="entry name" value="Beta-ketoacyl_synthase"/>
</dbReference>
<name>A5FKU8_FLAJ1</name>
<dbReference type="GO" id="GO:0005829">
    <property type="term" value="C:cytosol"/>
    <property type="evidence" value="ECO:0007669"/>
    <property type="project" value="TreeGrafter"/>
</dbReference>
<keyword evidence="16" id="KW-1185">Reference proteome</keyword>
<comment type="function">
    <text evidence="11">Involved in the type II fatty acid elongation cycle. Catalyzes the elongation of a wide range of acyl-ACP by the addition of two carbons from malonyl-ACP to an acyl acceptor. Can efficiently catalyze the conversion of palmitoleoyl-ACP (cis-hexadec-9-enoyl-ACP) to cis-vaccenoyl-ACP (cis-octadec-11-enoyl-ACP), an essential step in the thermal regulation of fatty acid composition.</text>
</comment>
<evidence type="ECO:0000256" key="11">
    <source>
        <dbReference type="PIRNR" id="PIRNR000447"/>
    </source>
</evidence>
<comment type="pathway">
    <text evidence="1 11">Lipid metabolism; fatty acid biosynthesis.</text>
</comment>
<dbReference type="KEGG" id="fjo:Fjoh_1138"/>
<dbReference type="PROSITE" id="PS00606">
    <property type="entry name" value="KS3_1"/>
    <property type="match status" value="1"/>
</dbReference>
<dbReference type="NCBIfam" id="NF005589">
    <property type="entry name" value="PRK07314.1"/>
    <property type="match status" value="1"/>
</dbReference>
<dbReference type="SUPFAM" id="SSF53901">
    <property type="entry name" value="Thiolase-like"/>
    <property type="match status" value="2"/>
</dbReference>
<keyword evidence="7" id="KW-0276">Fatty acid metabolism</keyword>
<comment type="catalytic activity">
    <reaction evidence="11">
        <text>(9Z)-hexadecenoyl-[ACP] + malonyl-[ACP] + H(+) = 3-oxo-(11Z)-octadecenoyl-[ACP] + holo-[ACP] + CO2</text>
        <dbReference type="Rhea" id="RHEA:55040"/>
        <dbReference type="Rhea" id="RHEA-COMP:9623"/>
        <dbReference type="Rhea" id="RHEA-COMP:9685"/>
        <dbReference type="Rhea" id="RHEA-COMP:10800"/>
        <dbReference type="Rhea" id="RHEA-COMP:14074"/>
        <dbReference type="ChEBI" id="CHEBI:15378"/>
        <dbReference type="ChEBI" id="CHEBI:16526"/>
        <dbReference type="ChEBI" id="CHEBI:64479"/>
        <dbReference type="ChEBI" id="CHEBI:78449"/>
        <dbReference type="ChEBI" id="CHEBI:83989"/>
        <dbReference type="ChEBI" id="CHEBI:138538"/>
        <dbReference type="EC" id="2.3.1.179"/>
    </reaction>
</comment>
<dbReference type="GO" id="GO:0004315">
    <property type="term" value="F:3-oxoacyl-[acyl-carrier-protein] synthase activity"/>
    <property type="evidence" value="ECO:0007669"/>
    <property type="project" value="UniProtKB-UniRule"/>
</dbReference>
<evidence type="ECO:0000313" key="16">
    <source>
        <dbReference type="Proteomes" id="UP000006694"/>
    </source>
</evidence>
<keyword evidence="10 11" id="KW-0012">Acyltransferase</keyword>
<protein>
    <recommendedName>
        <fullName evidence="4 11">3-oxoacyl-[acyl-carrier-protein] synthase 2</fullName>
        <ecNumber evidence="3 11">2.3.1.179</ecNumber>
    </recommendedName>
</protein>
<reference evidence="15 16" key="1">
    <citation type="journal article" date="2009" name="Appl. Environ. Microbiol.">
        <title>Novel features of the polysaccharide-digesting gliding bacterium Flavobacterium johnsoniae as revealed by genome sequence analysis.</title>
        <authorList>
            <person name="McBride M.J."/>
            <person name="Xie G."/>
            <person name="Martens E.C."/>
            <person name="Lapidus A."/>
            <person name="Henrissat B."/>
            <person name="Rhodes R.G."/>
            <person name="Goltsman E."/>
            <person name="Wang W."/>
            <person name="Xu J."/>
            <person name="Hunnicutt D.W."/>
            <person name="Staroscik A.M."/>
            <person name="Hoover T.R."/>
            <person name="Cheng Y.Q."/>
            <person name="Stein J.L."/>
        </authorList>
    </citation>
    <scope>NUCLEOTIDE SEQUENCE [LARGE SCALE GENOMIC DNA]</scope>
    <source>
        <strain evidence="16">ATCC 17061 / DSM 2064 / JCM 8514 / BCRC 14874 / CCUG 350202 / NBRC 14942 / NCIMB 11054 / UW101</strain>
    </source>
</reference>
<proteinExistence type="inferred from homology"/>
<dbReference type="InterPro" id="IPR020841">
    <property type="entry name" value="PKS_Beta-ketoAc_synthase_dom"/>
</dbReference>
<evidence type="ECO:0000259" key="14">
    <source>
        <dbReference type="PROSITE" id="PS52004"/>
    </source>
</evidence>
<feature type="active site" description="For beta-ketoacyl synthase activity" evidence="12">
    <location>
        <position position="178"/>
    </location>
</feature>
<dbReference type="EC" id="2.3.1.179" evidence="3 11"/>
<dbReference type="SMART" id="SM00825">
    <property type="entry name" value="PKS_KS"/>
    <property type="match status" value="1"/>
</dbReference>
<dbReference type="Pfam" id="PF00109">
    <property type="entry name" value="ketoacyl-synt"/>
    <property type="match status" value="1"/>
</dbReference>
<dbReference type="PROSITE" id="PS52004">
    <property type="entry name" value="KS3_2"/>
    <property type="match status" value="1"/>
</dbReference>
<evidence type="ECO:0000256" key="8">
    <source>
        <dbReference type="ARBA" id="ARBA00023098"/>
    </source>
</evidence>
<evidence type="ECO:0000256" key="4">
    <source>
        <dbReference type="ARBA" id="ARBA00014657"/>
    </source>
</evidence>
<dbReference type="CDD" id="cd00834">
    <property type="entry name" value="KAS_I_II"/>
    <property type="match status" value="1"/>
</dbReference>
<dbReference type="UniPathway" id="UPA00094"/>
<keyword evidence="8" id="KW-0443">Lipid metabolism</keyword>
<dbReference type="InterPro" id="IPR016039">
    <property type="entry name" value="Thiolase-like"/>
</dbReference>
<dbReference type="NCBIfam" id="TIGR03150">
    <property type="entry name" value="fabF"/>
    <property type="match status" value="1"/>
</dbReference>
<evidence type="ECO:0000313" key="15">
    <source>
        <dbReference type="EMBL" id="ABQ04171.1"/>
    </source>
</evidence>
<evidence type="ECO:0000256" key="2">
    <source>
        <dbReference type="ARBA" id="ARBA00008467"/>
    </source>
</evidence>
<dbReference type="PIRSF" id="PIRSF000447">
    <property type="entry name" value="KAS_II"/>
    <property type="match status" value="1"/>
</dbReference>
<gene>
    <name evidence="15" type="ordered locus">Fjoh_1138</name>
</gene>
<dbReference type="InterPro" id="IPR014030">
    <property type="entry name" value="Ketoacyl_synth_N"/>
</dbReference>
<dbReference type="STRING" id="376686.Fjoh_1138"/>
<dbReference type="InterPro" id="IPR014031">
    <property type="entry name" value="Ketoacyl_synth_C"/>
</dbReference>
<dbReference type="HOGENOM" id="CLU_000022_69_2_10"/>
<dbReference type="InterPro" id="IPR018201">
    <property type="entry name" value="Ketoacyl_synth_AS"/>
</dbReference>
<dbReference type="Pfam" id="PF02801">
    <property type="entry name" value="Ketoacyl-synt_C"/>
    <property type="match status" value="1"/>
</dbReference>
<feature type="domain" description="Ketosynthase family 3 (KS3)" evidence="14">
    <location>
        <begin position="16"/>
        <end position="427"/>
    </location>
</feature>
<dbReference type="EMBL" id="CP000685">
    <property type="protein sequence ID" value="ABQ04171.1"/>
    <property type="molecule type" value="Genomic_DNA"/>
</dbReference>
<dbReference type="GO" id="GO:0006633">
    <property type="term" value="P:fatty acid biosynthetic process"/>
    <property type="evidence" value="ECO:0007669"/>
    <property type="project" value="UniProtKB-UniRule"/>
</dbReference>
<keyword evidence="9 11" id="KW-0275">Fatty acid biosynthesis</keyword>
<dbReference type="eggNOG" id="COG0304">
    <property type="taxonomic scope" value="Bacteria"/>
</dbReference>
<evidence type="ECO:0000256" key="10">
    <source>
        <dbReference type="ARBA" id="ARBA00023315"/>
    </source>
</evidence>
<dbReference type="FunFam" id="3.40.47.10:FF:000009">
    <property type="entry name" value="3-oxoacyl-[acyl-carrier-protein] synthase 2"/>
    <property type="match status" value="1"/>
</dbReference>
<evidence type="ECO:0000256" key="6">
    <source>
        <dbReference type="ARBA" id="ARBA00022679"/>
    </source>
</evidence>